<evidence type="ECO:0000313" key="2">
    <source>
        <dbReference type="Proteomes" id="UP001228403"/>
    </source>
</evidence>
<protein>
    <submittedName>
        <fullName evidence="1">Uncharacterized protein</fullName>
    </submittedName>
</protein>
<reference evidence="2" key="1">
    <citation type="submission" date="2023-07" db="EMBL/GenBank/DDBJ databases">
        <title>Identification and characterization of horizontal gene transfer across gut microbiota members of farm animals based on homology search.</title>
        <authorList>
            <person name="Schwarzerova J."/>
            <person name="Nykrynova M."/>
            <person name="Jureckova K."/>
            <person name="Cejkova D."/>
            <person name="Rychlik I."/>
        </authorList>
    </citation>
    <scope>NUCLEOTIDE SEQUENCE [LARGE SCALE GENOMIC DNA]</scope>
    <source>
        <strain evidence="2">ET4</strain>
    </source>
</reference>
<comment type="caution">
    <text evidence="1">The sequence shown here is derived from an EMBL/GenBank/DDBJ whole genome shotgun (WGS) entry which is preliminary data.</text>
</comment>
<keyword evidence="2" id="KW-1185">Reference proteome</keyword>
<sequence length="43" mass="5028">MDYFTKDDKVAPKASTIAFLKKFARNYRAVEVDKDEFLELLLS</sequence>
<dbReference type="EMBL" id="JAUDCF010000010">
    <property type="protein sequence ID" value="MDM8145515.1"/>
    <property type="molecule type" value="Genomic_DNA"/>
</dbReference>
<dbReference type="Proteomes" id="UP001228403">
    <property type="component" value="Unassembled WGS sequence"/>
</dbReference>
<organism evidence="1 2">
    <name type="scientific">Bacteroides eggerthii</name>
    <dbReference type="NCBI Taxonomy" id="28111"/>
    <lineage>
        <taxon>Bacteria</taxon>
        <taxon>Pseudomonadati</taxon>
        <taxon>Bacteroidota</taxon>
        <taxon>Bacteroidia</taxon>
        <taxon>Bacteroidales</taxon>
        <taxon>Bacteroidaceae</taxon>
        <taxon>Bacteroides</taxon>
    </lineage>
</organism>
<gene>
    <name evidence="1" type="ORF">QUW02_06205</name>
</gene>
<proteinExistence type="predicted"/>
<evidence type="ECO:0000313" key="1">
    <source>
        <dbReference type="EMBL" id="MDM8145515.1"/>
    </source>
</evidence>
<accession>A0ABT7U4R7</accession>
<name>A0ABT7U4R7_9BACE</name>